<dbReference type="KEGG" id="aef:GEV26_17295"/>
<accession>A0A5Q2MJM3</accession>
<organism evidence="2 3">
    <name type="scientific">Aeromicrobium yanjiei</name>
    <dbReference type="NCBI Taxonomy" id="2662028"/>
    <lineage>
        <taxon>Bacteria</taxon>
        <taxon>Bacillati</taxon>
        <taxon>Actinomycetota</taxon>
        <taxon>Actinomycetes</taxon>
        <taxon>Propionibacteriales</taxon>
        <taxon>Nocardioidaceae</taxon>
        <taxon>Aeromicrobium</taxon>
    </lineage>
</organism>
<evidence type="ECO:0000256" key="1">
    <source>
        <dbReference type="SAM" id="MobiDB-lite"/>
    </source>
</evidence>
<feature type="region of interest" description="Disordered" evidence="1">
    <location>
        <begin position="1"/>
        <end position="39"/>
    </location>
</feature>
<dbReference type="Proteomes" id="UP000392064">
    <property type="component" value="Chromosome"/>
</dbReference>
<keyword evidence="3" id="KW-1185">Reference proteome</keyword>
<evidence type="ECO:0000313" key="3">
    <source>
        <dbReference type="Proteomes" id="UP000392064"/>
    </source>
</evidence>
<dbReference type="EMBL" id="CP045737">
    <property type="protein sequence ID" value="QGG43354.1"/>
    <property type="molecule type" value="Genomic_DNA"/>
</dbReference>
<protein>
    <submittedName>
        <fullName evidence="2">Uncharacterized protein</fullName>
    </submittedName>
</protein>
<proteinExistence type="predicted"/>
<dbReference type="AlphaFoldDB" id="A0A5Q2MJM3"/>
<evidence type="ECO:0000313" key="2">
    <source>
        <dbReference type="EMBL" id="QGG43354.1"/>
    </source>
</evidence>
<gene>
    <name evidence="2" type="ORF">GEV26_17295</name>
</gene>
<feature type="compositionally biased region" description="Polar residues" evidence="1">
    <location>
        <begin position="30"/>
        <end position="39"/>
    </location>
</feature>
<sequence length="39" mass="4381">MRASSSPRTRHRSTPEVARQPCAARESLFPTRSHSGSRE</sequence>
<name>A0A5Q2MJM3_9ACTN</name>
<reference evidence="2 3" key="1">
    <citation type="submission" date="2019-11" db="EMBL/GenBank/DDBJ databases">
        <authorList>
            <person name="Li J."/>
        </authorList>
    </citation>
    <scope>NUCLEOTIDE SEQUENCE [LARGE SCALE GENOMIC DNA]</scope>
    <source>
        <strain evidence="2 3">MF47</strain>
    </source>
</reference>